<keyword evidence="2" id="KW-1185">Reference proteome</keyword>
<evidence type="ECO:0000313" key="1">
    <source>
        <dbReference type="EMBL" id="TPP66580.1"/>
    </source>
</evidence>
<comment type="caution">
    <text evidence="1">The sequence shown here is derived from an EMBL/GenBank/DDBJ whole genome shotgun (WGS) entry which is preliminary data.</text>
</comment>
<organism evidence="1 2">
    <name type="scientific">Fasciola gigantica</name>
    <name type="common">Giant liver fluke</name>
    <dbReference type="NCBI Taxonomy" id="46835"/>
    <lineage>
        <taxon>Eukaryota</taxon>
        <taxon>Metazoa</taxon>
        <taxon>Spiralia</taxon>
        <taxon>Lophotrochozoa</taxon>
        <taxon>Platyhelminthes</taxon>
        <taxon>Trematoda</taxon>
        <taxon>Digenea</taxon>
        <taxon>Plagiorchiida</taxon>
        <taxon>Echinostomata</taxon>
        <taxon>Echinostomatoidea</taxon>
        <taxon>Fasciolidae</taxon>
        <taxon>Fasciola</taxon>
    </lineage>
</organism>
<dbReference type="Proteomes" id="UP000316759">
    <property type="component" value="Unassembled WGS sequence"/>
</dbReference>
<name>A0A504ZBG4_FASGI</name>
<dbReference type="EMBL" id="SUNJ01001632">
    <property type="protein sequence ID" value="TPP66580.1"/>
    <property type="molecule type" value="Genomic_DNA"/>
</dbReference>
<dbReference type="AlphaFoldDB" id="A0A504ZBG4"/>
<sequence>MMIRKPQLDLLTAQSGLTAERRICDYIIENINNEERMLEAVLTLEQYFSQKQSLCALSLKSTELLSHVLDQVLRKCHSLEVKTVCIRIYSRIISSDCNHILKSRLITTAEPELVHLFLSSVELQSAIWDCFAYHLMQTRKLAPIVRLLMSCVFATGWNRQKRILCMENLQGILKENPDAKMTHEDLSILLMFVLEKLLNCELREDEEITIQVLKIFAENIPPDELEDSTTLLPKHLKSVFATFIKEDYQPLFAEGRRECFHEPLPTSDPIKDDSIAAAEESNFASTMEQLNLRYCTEFANALQMCSFESKNSPEKSTLRELEVEFPSILDVFLSLFKRCKPSTTRKLLDTMQVNLLSHFNFQYLFRYPSFI</sequence>
<evidence type="ECO:0000313" key="2">
    <source>
        <dbReference type="Proteomes" id="UP000316759"/>
    </source>
</evidence>
<proteinExistence type="predicted"/>
<reference evidence="1 2" key="1">
    <citation type="submission" date="2019-04" db="EMBL/GenBank/DDBJ databases">
        <title>Annotation for the trematode Fasciola gigantica.</title>
        <authorList>
            <person name="Choi Y.-J."/>
        </authorList>
    </citation>
    <scope>NUCLEOTIDE SEQUENCE [LARGE SCALE GENOMIC DNA]</scope>
    <source>
        <strain evidence="1">Uganda_cow_1</strain>
    </source>
</reference>
<accession>A0A504ZBG4</accession>
<protein>
    <submittedName>
        <fullName evidence="1">Uncharacterized protein</fullName>
    </submittedName>
</protein>
<gene>
    <name evidence="1" type="ORF">FGIG_08737</name>
</gene>
<dbReference type="OrthoDB" id="10358038at2759"/>